<dbReference type="InterPro" id="IPR011006">
    <property type="entry name" value="CheY-like_superfamily"/>
</dbReference>
<keyword evidence="2" id="KW-0597">Phosphoprotein</keyword>
<accession>A0A3D9SHQ3</accession>
<protein>
    <submittedName>
        <fullName evidence="5">LuxR family two component transcriptional regulator</fullName>
    </submittedName>
</protein>
<evidence type="ECO:0000256" key="1">
    <source>
        <dbReference type="ARBA" id="ARBA00023125"/>
    </source>
</evidence>
<evidence type="ECO:0000259" key="4">
    <source>
        <dbReference type="PROSITE" id="PS50110"/>
    </source>
</evidence>
<evidence type="ECO:0000259" key="3">
    <source>
        <dbReference type="PROSITE" id="PS50043"/>
    </source>
</evidence>
<comment type="caution">
    <text evidence="5">The sequence shown here is derived from an EMBL/GenBank/DDBJ whole genome shotgun (WGS) entry which is preliminary data.</text>
</comment>
<keyword evidence="6" id="KW-1185">Reference proteome</keyword>
<dbReference type="Proteomes" id="UP000256661">
    <property type="component" value="Unassembled WGS sequence"/>
</dbReference>
<dbReference type="InterPro" id="IPR039420">
    <property type="entry name" value="WalR-like"/>
</dbReference>
<feature type="domain" description="HTH luxR-type" evidence="3">
    <location>
        <begin position="140"/>
        <end position="205"/>
    </location>
</feature>
<feature type="modified residue" description="4-aspartylphosphate" evidence="2">
    <location>
        <position position="60"/>
    </location>
</feature>
<dbReference type="GO" id="GO:0003677">
    <property type="term" value="F:DNA binding"/>
    <property type="evidence" value="ECO:0007669"/>
    <property type="project" value="UniProtKB-KW"/>
</dbReference>
<dbReference type="SUPFAM" id="SSF46894">
    <property type="entry name" value="C-terminal effector domain of the bipartite response regulators"/>
    <property type="match status" value="1"/>
</dbReference>
<keyword evidence="1" id="KW-0238">DNA-binding</keyword>
<evidence type="ECO:0000256" key="2">
    <source>
        <dbReference type="PROSITE-ProRule" id="PRU00169"/>
    </source>
</evidence>
<name>A0A3D9SHQ3_9ACTN</name>
<dbReference type="PROSITE" id="PS50043">
    <property type="entry name" value="HTH_LUXR_2"/>
    <property type="match status" value="1"/>
</dbReference>
<proteinExistence type="predicted"/>
<dbReference type="AlphaFoldDB" id="A0A3D9SHQ3"/>
<dbReference type="PANTHER" id="PTHR43214:SF42">
    <property type="entry name" value="TRANSCRIPTIONAL REGULATORY PROTEIN DESR"/>
    <property type="match status" value="1"/>
</dbReference>
<dbReference type="SMART" id="SM00421">
    <property type="entry name" value="HTH_LUXR"/>
    <property type="match status" value="1"/>
</dbReference>
<dbReference type="EMBL" id="QTTT01000001">
    <property type="protein sequence ID" value="REE95448.1"/>
    <property type="molecule type" value="Genomic_DNA"/>
</dbReference>
<dbReference type="GO" id="GO:0006355">
    <property type="term" value="P:regulation of DNA-templated transcription"/>
    <property type="evidence" value="ECO:0007669"/>
    <property type="project" value="InterPro"/>
</dbReference>
<dbReference type="PRINTS" id="PR00038">
    <property type="entry name" value="HTHLUXR"/>
</dbReference>
<organism evidence="5 6">
    <name type="scientific">Thermomonospora umbrina</name>
    <dbReference type="NCBI Taxonomy" id="111806"/>
    <lineage>
        <taxon>Bacteria</taxon>
        <taxon>Bacillati</taxon>
        <taxon>Actinomycetota</taxon>
        <taxon>Actinomycetes</taxon>
        <taxon>Streptosporangiales</taxon>
        <taxon>Thermomonosporaceae</taxon>
        <taxon>Thermomonospora</taxon>
    </lineage>
</organism>
<evidence type="ECO:0000313" key="6">
    <source>
        <dbReference type="Proteomes" id="UP000256661"/>
    </source>
</evidence>
<dbReference type="GO" id="GO:0000160">
    <property type="term" value="P:phosphorelay signal transduction system"/>
    <property type="evidence" value="ECO:0007669"/>
    <property type="project" value="InterPro"/>
</dbReference>
<dbReference type="CDD" id="cd06170">
    <property type="entry name" value="LuxR_C_like"/>
    <property type="match status" value="1"/>
</dbReference>
<dbReference type="Gene3D" id="3.40.50.2300">
    <property type="match status" value="1"/>
</dbReference>
<gene>
    <name evidence="5" type="ORF">DFJ69_0837</name>
</gene>
<dbReference type="SUPFAM" id="SSF52172">
    <property type="entry name" value="CheY-like"/>
    <property type="match status" value="1"/>
</dbReference>
<dbReference type="PROSITE" id="PS50110">
    <property type="entry name" value="RESPONSE_REGULATORY"/>
    <property type="match status" value="1"/>
</dbReference>
<evidence type="ECO:0000313" key="5">
    <source>
        <dbReference type="EMBL" id="REE95448.1"/>
    </source>
</evidence>
<reference evidence="5 6" key="1">
    <citation type="submission" date="2018-08" db="EMBL/GenBank/DDBJ databases">
        <title>Sequencing the genomes of 1000 actinobacteria strains.</title>
        <authorList>
            <person name="Klenk H.-P."/>
        </authorList>
    </citation>
    <scope>NUCLEOTIDE SEQUENCE [LARGE SCALE GENOMIC DNA]</scope>
    <source>
        <strain evidence="5 6">DSM 43927</strain>
    </source>
</reference>
<dbReference type="Pfam" id="PF00072">
    <property type="entry name" value="Response_reg"/>
    <property type="match status" value="1"/>
</dbReference>
<feature type="domain" description="Response regulatory" evidence="4">
    <location>
        <begin position="9"/>
        <end position="125"/>
    </location>
</feature>
<dbReference type="Pfam" id="PF00196">
    <property type="entry name" value="GerE"/>
    <property type="match status" value="1"/>
</dbReference>
<dbReference type="SMART" id="SM00448">
    <property type="entry name" value="REC"/>
    <property type="match status" value="1"/>
</dbReference>
<sequence length="207" mass="21930">MTEGGGMIRVLLADDHLLIREALVLLLETEDGIDVVADVGRGDDAVARARELRPDVAVLDIDMPGMDGLAAAERLSRDLPGCRLIVVTAHGRPGNLRRAMAAGVRGFLGKDTPGAQLARVIRQVAGGARHIDPQLAADALAAEECPLTPRELDALRAAADGSPISRIARSLGLSEGTVRNYLSSTVIKLSADNRHSAVRVARDRGWI</sequence>
<dbReference type="InterPro" id="IPR016032">
    <property type="entry name" value="Sig_transdc_resp-reg_C-effctor"/>
</dbReference>
<dbReference type="InterPro" id="IPR000792">
    <property type="entry name" value="Tscrpt_reg_LuxR_C"/>
</dbReference>
<dbReference type="InterPro" id="IPR001789">
    <property type="entry name" value="Sig_transdc_resp-reg_receiver"/>
</dbReference>
<dbReference type="PANTHER" id="PTHR43214">
    <property type="entry name" value="TWO-COMPONENT RESPONSE REGULATOR"/>
    <property type="match status" value="1"/>
</dbReference>